<reference evidence="2 5" key="2">
    <citation type="submission" date="2018-10" db="EMBL/GenBank/DDBJ databases">
        <title>Sequencing the genomes of 1000 actinobacteria strains.</title>
        <authorList>
            <person name="Klenk H.-P."/>
        </authorList>
    </citation>
    <scope>NUCLEOTIDE SEQUENCE [LARGE SCALE GENOMIC DNA]</scope>
    <source>
        <strain evidence="2 5">DSM 45119</strain>
    </source>
</reference>
<dbReference type="InterPro" id="IPR051049">
    <property type="entry name" value="Dienelactone_hydrolase-like"/>
</dbReference>
<dbReference type="InterPro" id="IPR029058">
    <property type="entry name" value="AB_hydrolase_fold"/>
</dbReference>
<dbReference type="AlphaFoldDB" id="A0A1I4VZZ0"/>
<dbReference type="Pfam" id="PF01738">
    <property type="entry name" value="DLH"/>
    <property type="match status" value="1"/>
</dbReference>
<evidence type="ECO:0000313" key="3">
    <source>
        <dbReference type="EMBL" id="SFN06725.1"/>
    </source>
</evidence>
<dbReference type="Proteomes" id="UP000270697">
    <property type="component" value="Unassembled WGS sequence"/>
</dbReference>
<keyword evidence="3" id="KW-0378">Hydrolase</keyword>
<proteinExistence type="predicted"/>
<organism evidence="3 4">
    <name type="scientific">Saccharopolyspora antimicrobica</name>
    <dbReference type="NCBI Taxonomy" id="455193"/>
    <lineage>
        <taxon>Bacteria</taxon>
        <taxon>Bacillati</taxon>
        <taxon>Actinomycetota</taxon>
        <taxon>Actinomycetes</taxon>
        <taxon>Pseudonocardiales</taxon>
        <taxon>Pseudonocardiaceae</taxon>
        <taxon>Saccharopolyspora</taxon>
    </lineage>
</organism>
<dbReference type="STRING" id="455193.SAMN05421805_102459"/>
<evidence type="ECO:0000313" key="2">
    <source>
        <dbReference type="EMBL" id="RKT87139.1"/>
    </source>
</evidence>
<protein>
    <submittedName>
        <fullName evidence="3">Dienelactone hydrolase family protein</fullName>
    </submittedName>
</protein>
<dbReference type="InterPro" id="IPR002925">
    <property type="entry name" value="Dienelactn_hydro"/>
</dbReference>
<dbReference type="SUPFAM" id="SSF53474">
    <property type="entry name" value="alpha/beta-Hydrolases"/>
    <property type="match status" value="1"/>
</dbReference>
<keyword evidence="5" id="KW-1185">Reference proteome</keyword>
<evidence type="ECO:0000259" key="1">
    <source>
        <dbReference type="Pfam" id="PF01738"/>
    </source>
</evidence>
<accession>A0A1I4VZZ0</accession>
<dbReference type="PANTHER" id="PTHR46623:SF6">
    <property type="entry name" value="ALPHA_BETA-HYDROLASES SUPERFAMILY PROTEIN"/>
    <property type="match status" value="1"/>
</dbReference>
<reference evidence="3 4" key="1">
    <citation type="submission" date="2016-10" db="EMBL/GenBank/DDBJ databases">
        <authorList>
            <person name="de Groot N.N."/>
        </authorList>
    </citation>
    <scope>NUCLEOTIDE SEQUENCE [LARGE SCALE GENOMIC DNA]</scope>
    <source>
        <strain evidence="3 4">CPCC 201259</strain>
    </source>
</reference>
<evidence type="ECO:0000313" key="4">
    <source>
        <dbReference type="Proteomes" id="UP000199398"/>
    </source>
</evidence>
<dbReference type="Proteomes" id="UP000199398">
    <property type="component" value="Unassembled WGS sequence"/>
</dbReference>
<dbReference type="EMBL" id="RBXX01000002">
    <property type="protein sequence ID" value="RKT87139.1"/>
    <property type="molecule type" value="Genomic_DNA"/>
</dbReference>
<dbReference type="PANTHER" id="PTHR46623">
    <property type="entry name" value="CARBOXYMETHYLENEBUTENOLIDASE-RELATED"/>
    <property type="match status" value="1"/>
</dbReference>
<dbReference type="Gene3D" id="3.40.50.1820">
    <property type="entry name" value="alpha/beta hydrolase"/>
    <property type="match status" value="1"/>
</dbReference>
<evidence type="ECO:0000313" key="5">
    <source>
        <dbReference type="Proteomes" id="UP000270697"/>
    </source>
</evidence>
<dbReference type="OrthoDB" id="188362at2"/>
<feature type="domain" description="Dienelactone hydrolase" evidence="1">
    <location>
        <begin position="33"/>
        <end position="194"/>
    </location>
</feature>
<dbReference type="RefSeq" id="WP_093149225.1">
    <property type="nucleotide sequence ID" value="NZ_FOUP01000002.1"/>
</dbReference>
<dbReference type="EMBL" id="FOUP01000002">
    <property type="protein sequence ID" value="SFN06725.1"/>
    <property type="molecule type" value="Genomic_DNA"/>
</dbReference>
<name>A0A1I4VZZ0_9PSEU</name>
<dbReference type="GO" id="GO:0016787">
    <property type="term" value="F:hydrolase activity"/>
    <property type="evidence" value="ECO:0007669"/>
    <property type="project" value="UniProtKB-KW"/>
</dbReference>
<gene>
    <name evidence="2" type="ORF">ATL45_5529</name>
    <name evidence="3" type="ORF">SAMN05421805_102459</name>
</gene>
<sequence>MPTELITEHHHAHGPANRGRRVLRTAAPLFVRFPDTAPRAAAVVLHDIHGLTAPVEDMCRMLARCGYVAVAPFMYYENGGREFRPENAGTAEAAMALLRAEDLAADVAGALGYLRERVGVPSRSTGVLGIGMGGHLATWAAAEHEFAAAAAFEPRGLEEAPWAGAPAVGRALERLRTPWLGLAASEDPLFGFRDRAGELGDVVVPPRDGELGWWDEAVRFIDARVG</sequence>